<evidence type="ECO:0000256" key="6">
    <source>
        <dbReference type="ARBA" id="ARBA00022984"/>
    </source>
</evidence>
<evidence type="ECO:0000313" key="13">
    <source>
        <dbReference type="Proteomes" id="UP001369082"/>
    </source>
</evidence>
<dbReference type="NCBIfam" id="NF003740">
    <property type="entry name" value="PRK05337.1"/>
    <property type="match status" value="1"/>
</dbReference>
<keyword evidence="4 10" id="KW-0378">Hydrolase</keyword>
<comment type="subcellular location">
    <subcellularLocation>
        <location evidence="10">Cytoplasm</location>
    </subcellularLocation>
</comment>
<dbReference type="InterPro" id="IPR001764">
    <property type="entry name" value="Glyco_hydro_3_N"/>
</dbReference>
<evidence type="ECO:0000256" key="10">
    <source>
        <dbReference type="HAMAP-Rule" id="MF_00364"/>
    </source>
</evidence>
<keyword evidence="3 10" id="KW-0132">Cell division</keyword>
<sequence>MRPVILDVEGYCLTNEEKQYLAHPFVAGVILFTRNFDNVVQLKELVAEIRFYAQNQLIISVDHEGGRVQRFREGFVNLPSSGSLVTHSESKEEALTLAKASAFVMASELIACDIDLSFAPVLDINGISDVIKERAFSANPMEVETLACAYIDGMRLAGMASTGKHFPGHGSVKADSHVDLPVDARSFEDITKNDMQPFEALIKQQKLNAIMPSHVVYSECDALPCGFSAYWLKTVLKQQLGFKGAIISDDISMHGASFVGNHLSRAESAIEAGCDLILACNDTPSAMTILDGLQQPAVSNEAIISSLLHRKGALALPLNKNPIYLQSKQLLLEFVERV</sequence>
<evidence type="ECO:0000256" key="3">
    <source>
        <dbReference type="ARBA" id="ARBA00022618"/>
    </source>
</evidence>
<evidence type="ECO:0000256" key="1">
    <source>
        <dbReference type="ARBA" id="ARBA00001231"/>
    </source>
</evidence>
<feature type="binding site" evidence="10">
    <location>
        <begin position="164"/>
        <end position="165"/>
    </location>
    <ligand>
        <name>substrate</name>
    </ligand>
</feature>
<dbReference type="RefSeq" id="WP_341596599.1">
    <property type="nucleotide sequence ID" value="NZ_JBAKAZ010000007.1"/>
</dbReference>
<comment type="pathway">
    <text evidence="10">Cell wall biogenesis; peptidoglycan recycling.</text>
</comment>
<evidence type="ECO:0000256" key="7">
    <source>
        <dbReference type="ARBA" id="ARBA00023295"/>
    </source>
</evidence>
<reference evidence="12 13" key="1">
    <citation type="submission" date="2024-02" db="EMBL/GenBank/DDBJ databases">
        <title>Bacteria isolated from the canopy kelp, Nereocystis luetkeana.</title>
        <authorList>
            <person name="Pfister C.A."/>
            <person name="Younker I.T."/>
            <person name="Light S.H."/>
        </authorList>
    </citation>
    <scope>NUCLEOTIDE SEQUENCE [LARGE SCALE GENOMIC DNA]</scope>
    <source>
        <strain evidence="12 13">TI.1.05</strain>
    </source>
</reference>
<protein>
    <recommendedName>
        <fullName evidence="10">Beta-hexosaminidase</fullName>
        <ecNumber evidence="10">3.2.1.52</ecNumber>
    </recommendedName>
    <alternativeName>
        <fullName evidence="10">Beta-N-acetylhexosaminidase</fullName>
    </alternativeName>
    <alternativeName>
        <fullName evidence="10">N-acetyl-beta-glucosaminidase</fullName>
    </alternativeName>
</protein>
<keyword evidence="5 10" id="KW-0133">Cell shape</keyword>
<keyword evidence="8 10" id="KW-0131">Cell cycle</keyword>
<dbReference type="InterPro" id="IPR050226">
    <property type="entry name" value="NagZ_Beta-hexosaminidase"/>
</dbReference>
<comment type="similarity">
    <text evidence="10">Belongs to the glycosyl hydrolase 3 family. NagZ subfamily.</text>
</comment>
<feature type="active site" description="Proton donor/acceptor" evidence="10">
    <location>
        <position position="177"/>
    </location>
</feature>
<feature type="active site" description="Nucleophile" evidence="10">
    <location>
        <position position="249"/>
    </location>
</feature>
<dbReference type="InterPro" id="IPR022956">
    <property type="entry name" value="Beta_hexosaminidase_bac"/>
</dbReference>
<feature type="domain" description="Glycoside hydrolase family 3 N-terminal" evidence="11">
    <location>
        <begin position="14"/>
        <end position="292"/>
    </location>
</feature>
<keyword evidence="2 10" id="KW-0963">Cytoplasm</keyword>
<dbReference type="InterPro" id="IPR036962">
    <property type="entry name" value="Glyco_hydro_3_N_sf"/>
</dbReference>
<keyword evidence="7 10" id="KW-0326">Glycosidase</keyword>
<dbReference type="EC" id="3.2.1.52" evidence="10"/>
<evidence type="ECO:0000256" key="2">
    <source>
        <dbReference type="ARBA" id="ARBA00022490"/>
    </source>
</evidence>
<evidence type="ECO:0000256" key="5">
    <source>
        <dbReference type="ARBA" id="ARBA00022960"/>
    </source>
</evidence>
<dbReference type="GO" id="GO:0004563">
    <property type="term" value="F:beta-N-acetylhexosaminidase activity"/>
    <property type="evidence" value="ECO:0007669"/>
    <property type="project" value="UniProtKB-EC"/>
</dbReference>
<dbReference type="EMBL" id="JBAKAZ010000007">
    <property type="protein sequence ID" value="MEL0628588.1"/>
    <property type="molecule type" value="Genomic_DNA"/>
</dbReference>
<dbReference type="SUPFAM" id="SSF51445">
    <property type="entry name" value="(Trans)glycosidases"/>
    <property type="match status" value="1"/>
</dbReference>
<gene>
    <name evidence="10 12" type="primary">nagZ</name>
    <name evidence="12" type="ORF">V6256_03115</name>
</gene>
<dbReference type="Pfam" id="PF00933">
    <property type="entry name" value="Glyco_hydro_3"/>
    <property type="match status" value="1"/>
</dbReference>
<evidence type="ECO:0000313" key="12">
    <source>
        <dbReference type="EMBL" id="MEL0628588.1"/>
    </source>
</evidence>
<feature type="binding site" evidence="10">
    <location>
        <position position="62"/>
    </location>
    <ligand>
        <name>substrate</name>
    </ligand>
</feature>
<dbReference type="HAMAP" id="MF_00364">
    <property type="entry name" value="NagZ"/>
    <property type="match status" value="1"/>
</dbReference>
<dbReference type="PANTHER" id="PTHR30480">
    <property type="entry name" value="BETA-HEXOSAMINIDASE-RELATED"/>
    <property type="match status" value="1"/>
</dbReference>
<evidence type="ECO:0000256" key="9">
    <source>
        <dbReference type="ARBA" id="ARBA00023316"/>
    </source>
</evidence>
<comment type="catalytic activity">
    <reaction evidence="1 10">
        <text>Hydrolysis of terminal non-reducing N-acetyl-D-hexosamine residues in N-acetyl-beta-D-hexosaminides.</text>
        <dbReference type="EC" id="3.2.1.52"/>
    </reaction>
</comment>
<comment type="caution">
    <text evidence="12">The sequence shown here is derived from an EMBL/GenBank/DDBJ whole genome shotgun (WGS) entry which is preliminary data.</text>
</comment>
<proteinExistence type="inferred from homology"/>
<accession>A0ABU9GMQ0</accession>
<feature type="site" description="Important for catalytic activity" evidence="10">
    <location>
        <position position="175"/>
    </location>
</feature>
<comment type="function">
    <text evidence="10">Plays a role in peptidoglycan recycling by cleaving the terminal beta-1,4-linked N-acetylglucosamine (GlcNAc) from peptide-linked peptidoglycan fragments, giving rise to free GlcNAc, anhydro-N-acetylmuramic acid and anhydro-N-acetylmuramic acid-linked peptides.</text>
</comment>
<evidence type="ECO:0000256" key="4">
    <source>
        <dbReference type="ARBA" id="ARBA00022801"/>
    </source>
</evidence>
<organism evidence="12 13">
    <name type="scientific">Psychromonas aquatilis</name>
    <dbReference type="NCBI Taxonomy" id="2005072"/>
    <lineage>
        <taxon>Bacteria</taxon>
        <taxon>Pseudomonadati</taxon>
        <taxon>Pseudomonadota</taxon>
        <taxon>Gammaproteobacteria</taxon>
        <taxon>Alteromonadales</taxon>
        <taxon>Psychromonadaceae</taxon>
        <taxon>Psychromonas</taxon>
    </lineage>
</organism>
<keyword evidence="13" id="KW-1185">Reference proteome</keyword>
<dbReference type="InterPro" id="IPR017853">
    <property type="entry name" value="GH"/>
</dbReference>
<evidence type="ECO:0000256" key="8">
    <source>
        <dbReference type="ARBA" id="ARBA00023306"/>
    </source>
</evidence>
<dbReference type="PANTHER" id="PTHR30480:SF13">
    <property type="entry name" value="BETA-HEXOSAMINIDASE"/>
    <property type="match status" value="1"/>
</dbReference>
<name>A0ABU9GMQ0_9GAMM</name>
<keyword evidence="9 10" id="KW-0961">Cell wall biogenesis/degradation</keyword>
<dbReference type="Proteomes" id="UP001369082">
    <property type="component" value="Unassembled WGS sequence"/>
</dbReference>
<evidence type="ECO:0000259" key="11">
    <source>
        <dbReference type="Pfam" id="PF00933"/>
    </source>
</evidence>
<keyword evidence="6 10" id="KW-0573">Peptidoglycan synthesis</keyword>
<feature type="binding site" evidence="10">
    <location>
        <position position="70"/>
    </location>
    <ligand>
        <name>substrate</name>
    </ligand>
</feature>
<feature type="binding site" evidence="10">
    <location>
        <position position="134"/>
    </location>
    <ligand>
        <name>substrate</name>
    </ligand>
</feature>
<dbReference type="Gene3D" id="3.20.20.300">
    <property type="entry name" value="Glycoside hydrolase, family 3, N-terminal domain"/>
    <property type="match status" value="1"/>
</dbReference>